<dbReference type="PANTHER" id="PTHR43133">
    <property type="entry name" value="RNA POLYMERASE ECF-TYPE SIGMA FACTO"/>
    <property type="match status" value="1"/>
</dbReference>
<dbReference type="InterPro" id="IPR013325">
    <property type="entry name" value="RNA_pol_sigma_r2"/>
</dbReference>
<dbReference type="EMBL" id="JAMXLR010000096">
    <property type="protein sequence ID" value="MCO6048161.1"/>
    <property type="molecule type" value="Genomic_DNA"/>
</dbReference>
<dbReference type="GO" id="GO:0006352">
    <property type="term" value="P:DNA-templated transcription initiation"/>
    <property type="evidence" value="ECO:0007669"/>
    <property type="project" value="InterPro"/>
</dbReference>
<comment type="similarity">
    <text evidence="1">Belongs to the sigma-70 factor family. ECF subfamily.</text>
</comment>
<dbReference type="NCBIfam" id="TIGR02989">
    <property type="entry name" value="Sig-70_gvs1"/>
    <property type="match status" value="1"/>
</dbReference>
<dbReference type="GO" id="GO:0016987">
    <property type="term" value="F:sigma factor activity"/>
    <property type="evidence" value="ECO:0007669"/>
    <property type="project" value="UniProtKB-KW"/>
</dbReference>
<evidence type="ECO:0000259" key="5">
    <source>
        <dbReference type="Pfam" id="PF04542"/>
    </source>
</evidence>
<dbReference type="Gene3D" id="1.10.1740.10">
    <property type="match status" value="1"/>
</dbReference>
<proteinExistence type="inferred from homology"/>
<keyword evidence="3" id="KW-0731">Sigma factor</keyword>
<accession>A0A9X2JJP2</accession>
<dbReference type="NCBIfam" id="TIGR02937">
    <property type="entry name" value="sigma70-ECF"/>
    <property type="match status" value="1"/>
</dbReference>
<dbReference type="InterPro" id="IPR039425">
    <property type="entry name" value="RNA_pol_sigma-70-like"/>
</dbReference>
<reference evidence="6" key="1">
    <citation type="submission" date="2022-06" db="EMBL/GenBank/DDBJ databases">
        <title>Aeoliella straminimaris, a novel planctomycete from sediments.</title>
        <authorList>
            <person name="Vitorino I.R."/>
            <person name="Lage O.M."/>
        </authorList>
    </citation>
    <scope>NUCLEOTIDE SEQUENCE</scope>
    <source>
        <strain evidence="6">ICT_H6.2</strain>
    </source>
</reference>
<evidence type="ECO:0000256" key="2">
    <source>
        <dbReference type="ARBA" id="ARBA00023015"/>
    </source>
</evidence>
<dbReference type="RefSeq" id="WP_252856275.1">
    <property type="nucleotide sequence ID" value="NZ_JAMXLR010000096.1"/>
</dbReference>
<evidence type="ECO:0000313" key="7">
    <source>
        <dbReference type="Proteomes" id="UP001155241"/>
    </source>
</evidence>
<dbReference type="SUPFAM" id="SSF88659">
    <property type="entry name" value="Sigma3 and sigma4 domains of RNA polymerase sigma factors"/>
    <property type="match status" value="1"/>
</dbReference>
<name>A0A9X2JJP2_9BACT</name>
<keyword evidence="4" id="KW-0804">Transcription</keyword>
<gene>
    <name evidence="6" type="ORF">NG895_30060</name>
</gene>
<dbReference type="SUPFAM" id="SSF88946">
    <property type="entry name" value="Sigma2 domain of RNA polymerase sigma factors"/>
    <property type="match status" value="1"/>
</dbReference>
<evidence type="ECO:0000256" key="4">
    <source>
        <dbReference type="ARBA" id="ARBA00023163"/>
    </source>
</evidence>
<evidence type="ECO:0000313" key="6">
    <source>
        <dbReference type="EMBL" id="MCO6048161.1"/>
    </source>
</evidence>
<comment type="caution">
    <text evidence="6">The sequence shown here is derived from an EMBL/GenBank/DDBJ whole genome shotgun (WGS) entry which is preliminary data.</text>
</comment>
<dbReference type="InterPro" id="IPR013324">
    <property type="entry name" value="RNA_pol_sigma_r3/r4-like"/>
</dbReference>
<evidence type="ECO:0000256" key="3">
    <source>
        <dbReference type="ARBA" id="ARBA00023082"/>
    </source>
</evidence>
<dbReference type="Pfam" id="PF04542">
    <property type="entry name" value="Sigma70_r2"/>
    <property type="match status" value="1"/>
</dbReference>
<dbReference type="InterPro" id="IPR014284">
    <property type="entry name" value="RNA_pol_sigma-70_dom"/>
</dbReference>
<keyword evidence="2" id="KW-0805">Transcription regulation</keyword>
<keyword evidence="7" id="KW-1185">Reference proteome</keyword>
<dbReference type="InterPro" id="IPR036388">
    <property type="entry name" value="WH-like_DNA-bd_sf"/>
</dbReference>
<protein>
    <submittedName>
        <fullName evidence="6">Sigma-70 family RNA polymerase sigma factor</fullName>
    </submittedName>
</protein>
<dbReference type="Proteomes" id="UP001155241">
    <property type="component" value="Unassembled WGS sequence"/>
</dbReference>
<feature type="domain" description="RNA polymerase sigma-70 region 2" evidence="5">
    <location>
        <begin position="22"/>
        <end position="84"/>
    </location>
</feature>
<evidence type="ECO:0000256" key="1">
    <source>
        <dbReference type="ARBA" id="ARBA00010641"/>
    </source>
</evidence>
<dbReference type="AlphaFoldDB" id="A0A9X2JJP2"/>
<organism evidence="6 7">
    <name type="scientific">Aeoliella straminimaris</name>
    <dbReference type="NCBI Taxonomy" id="2954799"/>
    <lineage>
        <taxon>Bacteria</taxon>
        <taxon>Pseudomonadati</taxon>
        <taxon>Planctomycetota</taxon>
        <taxon>Planctomycetia</taxon>
        <taxon>Pirellulales</taxon>
        <taxon>Lacipirellulaceae</taxon>
        <taxon>Aeoliella</taxon>
    </lineage>
</organism>
<dbReference type="InterPro" id="IPR007627">
    <property type="entry name" value="RNA_pol_sigma70_r2"/>
</dbReference>
<dbReference type="InterPro" id="IPR014331">
    <property type="entry name" value="RNA_pol_sigma70_ECF_RHOBA"/>
</dbReference>
<sequence>MTTDVPEAGNDDTEFVAALSASQRDLWAFIVSVVPTLADADDLLQEVNLALWSKRQEFEKGKRFLPWAIGFTVRQIRHHRTRQAKSRLWFSDEVVDLLADDWSAPDTFVEDGRRYLSHCLKKIREAERKAIEDKYGKQMTVKQMAKASGKSLSGVYKTLNQAIVSLRECVRRSQMKAER</sequence>
<dbReference type="PANTHER" id="PTHR43133:SF51">
    <property type="entry name" value="RNA POLYMERASE SIGMA FACTOR"/>
    <property type="match status" value="1"/>
</dbReference>
<dbReference type="Gene3D" id="1.10.10.10">
    <property type="entry name" value="Winged helix-like DNA-binding domain superfamily/Winged helix DNA-binding domain"/>
    <property type="match status" value="1"/>
</dbReference>